<accession>A0ABS8UQT5</accession>
<dbReference type="InterPro" id="IPR036812">
    <property type="entry name" value="NAD(P)_OxRdtase_dom_sf"/>
</dbReference>
<keyword evidence="5" id="KW-1185">Reference proteome</keyword>
<proteinExistence type="predicted"/>
<dbReference type="Proteomes" id="UP000823775">
    <property type="component" value="Unassembled WGS sequence"/>
</dbReference>
<dbReference type="InterPro" id="IPR050791">
    <property type="entry name" value="Aldo-Keto_reductase"/>
</dbReference>
<evidence type="ECO:0000313" key="4">
    <source>
        <dbReference type="EMBL" id="MCD9560537.1"/>
    </source>
</evidence>
<sequence>MVGKVLKQLPREQVQLATKFGKSQGQRGLHRSILSAWTDTSVPIEETMGELKKLVEEGKIRYIGLSEANVDTIKRAHAVHPITAVQMEYSLWTRPLGRGFFGGKSITESLRLRSLMGSHPRFTGENLEKNKVLYTRFANLAAKHGCTPSTSFSMASASGDGVVRYLEQRRLEAMPIFNP</sequence>
<evidence type="ECO:0000256" key="2">
    <source>
        <dbReference type="ARBA" id="ARBA00023002"/>
    </source>
</evidence>
<dbReference type="SUPFAM" id="SSF51430">
    <property type="entry name" value="NAD(P)-linked oxidoreductase"/>
    <property type="match status" value="1"/>
</dbReference>
<dbReference type="EMBL" id="JACEIK010002336">
    <property type="protein sequence ID" value="MCD9560537.1"/>
    <property type="molecule type" value="Genomic_DNA"/>
</dbReference>
<evidence type="ECO:0000259" key="3">
    <source>
        <dbReference type="Pfam" id="PF00248"/>
    </source>
</evidence>
<dbReference type="InterPro" id="IPR023210">
    <property type="entry name" value="NADP_OxRdtase_dom"/>
</dbReference>
<organism evidence="4 5">
    <name type="scientific">Datura stramonium</name>
    <name type="common">Jimsonweed</name>
    <name type="synonym">Common thornapple</name>
    <dbReference type="NCBI Taxonomy" id="4076"/>
    <lineage>
        <taxon>Eukaryota</taxon>
        <taxon>Viridiplantae</taxon>
        <taxon>Streptophyta</taxon>
        <taxon>Embryophyta</taxon>
        <taxon>Tracheophyta</taxon>
        <taxon>Spermatophyta</taxon>
        <taxon>Magnoliopsida</taxon>
        <taxon>eudicotyledons</taxon>
        <taxon>Gunneridae</taxon>
        <taxon>Pentapetalae</taxon>
        <taxon>asterids</taxon>
        <taxon>lamiids</taxon>
        <taxon>Solanales</taxon>
        <taxon>Solanaceae</taxon>
        <taxon>Solanoideae</taxon>
        <taxon>Datureae</taxon>
        <taxon>Datura</taxon>
    </lineage>
</organism>
<dbReference type="PANTHER" id="PTHR43625:SF65">
    <property type="entry name" value="NADP-DEPENDENT OXIDOREDUCTASE DOMAIN-CONTAINING PROTEIN"/>
    <property type="match status" value="1"/>
</dbReference>
<keyword evidence="1" id="KW-0521">NADP</keyword>
<name>A0ABS8UQT5_DATST</name>
<comment type="caution">
    <text evidence="4">The sequence shown here is derived from an EMBL/GenBank/DDBJ whole genome shotgun (WGS) entry which is preliminary data.</text>
</comment>
<gene>
    <name evidence="4" type="ORF">HAX54_019234</name>
</gene>
<evidence type="ECO:0000256" key="1">
    <source>
        <dbReference type="ARBA" id="ARBA00022857"/>
    </source>
</evidence>
<keyword evidence="2" id="KW-0560">Oxidoreductase</keyword>
<dbReference type="Pfam" id="PF00248">
    <property type="entry name" value="Aldo_ket_red"/>
    <property type="match status" value="1"/>
</dbReference>
<feature type="domain" description="NADP-dependent oxidoreductase" evidence="3">
    <location>
        <begin position="34"/>
        <end position="92"/>
    </location>
</feature>
<evidence type="ECO:0000313" key="5">
    <source>
        <dbReference type="Proteomes" id="UP000823775"/>
    </source>
</evidence>
<dbReference type="Gene3D" id="3.20.20.100">
    <property type="entry name" value="NADP-dependent oxidoreductase domain"/>
    <property type="match status" value="1"/>
</dbReference>
<dbReference type="PANTHER" id="PTHR43625">
    <property type="entry name" value="AFLATOXIN B1 ALDEHYDE REDUCTASE"/>
    <property type="match status" value="1"/>
</dbReference>
<reference evidence="4 5" key="1">
    <citation type="journal article" date="2021" name="BMC Genomics">
        <title>Datura genome reveals duplications of psychoactive alkaloid biosynthetic genes and high mutation rate following tissue culture.</title>
        <authorList>
            <person name="Rajewski A."/>
            <person name="Carter-House D."/>
            <person name="Stajich J."/>
            <person name="Litt A."/>
        </authorList>
    </citation>
    <scope>NUCLEOTIDE SEQUENCE [LARGE SCALE GENOMIC DNA]</scope>
    <source>
        <strain evidence="4">AR-01</strain>
    </source>
</reference>
<protein>
    <recommendedName>
        <fullName evidence="3">NADP-dependent oxidoreductase domain-containing protein</fullName>
    </recommendedName>
</protein>